<dbReference type="InterPro" id="IPR050266">
    <property type="entry name" value="AB_hydrolase_sf"/>
</dbReference>
<evidence type="ECO:0000313" key="5">
    <source>
        <dbReference type="Proteomes" id="UP000198371"/>
    </source>
</evidence>
<organism evidence="4 5">
    <name type="scientific">Vibrio tarriae</name>
    <dbReference type="NCBI Taxonomy" id="2014742"/>
    <lineage>
        <taxon>Bacteria</taxon>
        <taxon>Pseudomonadati</taxon>
        <taxon>Pseudomonadota</taxon>
        <taxon>Gammaproteobacteria</taxon>
        <taxon>Vibrionales</taxon>
        <taxon>Vibrionaceae</taxon>
        <taxon>Vibrio</taxon>
    </lineage>
</organism>
<dbReference type="InterPro" id="IPR000639">
    <property type="entry name" value="Epox_hydrolase-like"/>
</dbReference>
<gene>
    <name evidence="4" type="ORF">CEQ48_09055</name>
</gene>
<feature type="domain" description="AB hydrolase-1" evidence="3">
    <location>
        <begin position="30"/>
        <end position="242"/>
    </location>
</feature>
<dbReference type="PANTHER" id="PTHR43798">
    <property type="entry name" value="MONOACYLGLYCEROL LIPASE"/>
    <property type="match status" value="1"/>
</dbReference>
<dbReference type="KEGG" id="vti:CEQ48_09055"/>
<evidence type="ECO:0000259" key="3">
    <source>
        <dbReference type="Pfam" id="PF00561"/>
    </source>
</evidence>
<dbReference type="InterPro" id="IPR000073">
    <property type="entry name" value="AB_hydrolase_1"/>
</dbReference>
<accession>A0AAU8WEA2</accession>
<dbReference type="InterPro" id="IPR029058">
    <property type="entry name" value="AB_hydrolase_fold"/>
</dbReference>
<dbReference type="GO" id="GO:0016020">
    <property type="term" value="C:membrane"/>
    <property type="evidence" value="ECO:0007669"/>
    <property type="project" value="TreeGrafter"/>
</dbReference>
<dbReference type="PANTHER" id="PTHR43798:SF14">
    <property type="entry name" value="SERINE HYDROLASE-LIKE PROTEIN DDB_G0286239"/>
    <property type="match status" value="1"/>
</dbReference>
<dbReference type="AlphaFoldDB" id="A0AAU8WEA2"/>
<comment type="similarity">
    <text evidence="1">Belongs to the AB hydrolase superfamily.</text>
</comment>
<keyword evidence="5" id="KW-1185">Reference proteome</keyword>
<evidence type="ECO:0000256" key="2">
    <source>
        <dbReference type="ARBA" id="ARBA00022801"/>
    </source>
</evidence>
<name>A0AAU8WEA2_9VIBR</name>
<dbReference type="GO" id="GO:0016787">
    <property type="term" value="F:hydrolase activity"/>
    <property type="evidence" value="ECO:0007669"/>
    <property type="project" value="UniProtKB-KW"/>
</dbReference>
<dbReference type="SUPFAM" id="SSF53474">
    <property type="entry name" value="alpha/beta-Hydrolases"/>
    <property type="match status" value="1"/>
</dbReference>
<dbReference type="EMBL" id="CP022353">
    <property type="protein sequence ID" value="ASK54931.1"/>
    <property type="molecule type" value="Genomic_DNA"/>
</dbReference>
<evidence type="ECO:0000256" key="1">
    <source>
        <dbReference type="ARBA" id="ARBA00008645"/>
    </source>
</evidence>
<dbReference type="Pfam" id="PF00561">
    <property type="entry name" value="Abhydrolase_1"/>
    <property type="match status" value="1"/>
</dbReference>
<dbReference type="Gene3D" id="3.40.50.1820">
    <property type="entry name" value="alpha/beta hydrolase"/>
    <property type="match status" value="1"/>
</dbReference>
<reference evidence="5" key="1">
    <citation type="journal article" date="2017" name="Genome Announc.">
        <title>Complete Genome Sequence of Vibrio sp. Strain 2521-89, a Close Relative of Vibrio cholerae Isolated from Lake Water in New Mexico, USA.</title>
        <authorList>
            <person name="Liang K."/>
            <person name="Orata F.D."/>
            <person name="Winkjer N.S."/>
            <person name="Rowe L.A."/>
            <person name="Tarr C.L."/>
            <person name="Boucher Y."/>
        </authorList>
    </citation>
    <scope>NUCLEOTIDE SEQUENCE [LARGE SCALE GENOMIC DNA]</scope>
    <source>
        <strain evidence="5">2521-89</strain>
    </source>
</reference>
<keyword evidence="2 4" id="KW-0378">Hydrolase</keyword>
<protein>
    <submittedName>
        <fullName evidence="4">Alpha/beta hydrolase</fullName>
    </submittedName>
</protein>
<dbReference type="RefSeq" id="WP_089071008.1">
    <property type="nucleotide sequence ID" value="NZ_CP022353.1"/>
</dbReference>
<proteinExistence type="inferred from homology"/>
<dbReference type="Proteomes" id="UP000198371">
    <property type="component" value="Chromosome 1"/>
</dbReference>
<sequence length="284" mass="31375">MNQISTTYLLEQGQLAAIEVGNAKMAEVSVIFIHGWLDNAASFLSLMAALHALDPKLHLCAVDLPGHGLSSHKAGYPAFHDYIDDIDQLLLNLSPNKPVLVGHSLGALIASCYSAAFPEQVSALVQIEGFGPLAEPANQSVTRLRQGIRSRHALRKAKPRGYASFEHALRHRALANQLPAELLRPLVERGTYQHNEQWFWRHDLKLKADSLYRMSPEQAAQICEQVCCPQQVILGTQGFASLQQRVQEENLAAIPIHTVTGGHHCHLEQPQFVAELIFGLVNKI</sequence>
<dbReference type="PRINTS" id="PR00412">
    <property type="entry name" value="EPOXHYDRLASE"/>
</dbReference>
<reference evidence="4 5" key="2">
    <citation type="submission" date="2017-06" db="EMBL/GenBank/DDBJ databases">
        <title>Complete genome sequence of Vibrio sp. 2521-89, a close relative of Vibrio cholerae isolated from lake water in New Mexico, USA.</title>
        <authorList>
            <person name="Liang K."/>
            <person name="Orata F.D."/>
            <person name="Winkjer N.S."/>
            <person name="Tarr C.L."/>
            <person name="Boucher Y."/>
        </authorList>
    </citation>
    <scope>NUCLEOTIDE SEQUENCE [LARGE SCALE GENOMIC DNA]</scope>
    <source>
        <strain evidence="4 5">2521-89</strain>
    </source>
</reference>
<evidence type="ECO:0000313" key="4">
    <source>
        <dbReference type="EMBL" id="ASK54931.1"/>
    </source>
</evidence>